<evidence type="ECO:0000313" key="1">
    <source>
        <dbReference type="EMBL" id="KAF5802376.1"/>
    </source>
</evidence>
<reference evidence="1" key="3">
    <citation type="submission" date="2020-06" db="EMBL/GenBank/DDBJ databases">
        <title>Helianthus annuus Genome sequencing and assembly Release 2.</title>
        <authorList>
            <person name="Gouzy J."/>
            <person name="Langlade N."/>
            <person name="Munos S."/>
        </authorList>
    </citation>
    <scope>NUCLEOTIDE SEQUENCE</scope>
    <source>
        <tissue evidence="1">Leaves</tissue>
    </source>
</reference>
<dbReference type="EMBL" id="CM007895">
    <property type="protein sequence ID" value="OTG22981.1"/>
    <property type="molecule type" value="Genomic_DNA"/>
</dbReference>
<proteinExistence type="predicted"/>
<reference evidence="2" key="2">
    <citation type="submission" date="2017-02" db="EMBL/GenBank/DDBJ databases">
        <title>Sunflower complete genome.</title>
        <authorList>
            <person name="Langlade N."/>
            <person name="Munos S."/>
        </authorList>
    </citation>
    <scope>NUCLEOTIDE SEQUENCE [LARGE SCALE GENOMIC DNA]</scope>
    <source>
        <tissue evidence="2">Leaves</tissue>
    </source>
</reference>
<dbReference type="Proteomes" id="UP000215914">
    <property type="component" value="Chromosome 6"/>
</dbReference>
<dbReference type="Gramene" id="mRNA:HanXRQr2_Chr06g0258821">
    <property type="protein sequence ID" value="mRNA:HanXRQr2_Chr06g0258821"/>
    <property type="gene ID" value="HanXRQr2_Chr06g0258821"/>
</dbReference>
<name>A0A251UKY5_HELAN</name>
<dbReference type="AlphaFoldDB" id="A0A251UKY5"/>
<dbReference type="EMBL" id="MNCJ02000321">
    <property type="protein sequence ID" value="KAF5802376.1"/>
    <property type="molecule type" value="Genomic_DNA"/>
</dbReference>
<gene>
    <name evidence="2" type="ORF">HannXRQ_Chr06g0177331</name>
    <name evidence="1" type="ORF">HanXRQr2_Chr06g0258821</name>
</gene>
<evidence type="ECO:0000313" key="2">
    <source>
        <dbReference type="EMBL" id="OTG22981.1"/>
    </source>
</evidence>
<reference evidence="1 3" key="1">
    <citation type="journal article" date="2017" name="Nature">
        <title>The sunflower genome provides insights into oil metabolism, flowering and Asterid evolution.</title>
        <authorList>
            <person name="Badouin H."/>
            <person name="Gouzy J."/>
            <person name="Grassa C.J."/>
            <person name="Murat F."/>
            <person name="Staton S.E."/>
            <person name="Cottret L."/>
            <person name="Lelandais-Briere C."/>
            <person name="Owens G.L."/>
            <person name="Carrere S."/>
            <person name="Mayjonade B."/>
            <person name="Legrand L."/>
            <person name="Gill N."/>
            <person name="Kane N.C."/>
            <person name="Bowers J.E."/>
            <person name="Hubner S."/>
            <person name="Bellec A."/>
            <person name="Berard A."/>
            <person name="Berges H."/>
            <person name="Blanchet N."/>
            <person name="Boniface M.C."/>
            <person name="Brunel D."/>
            <person name="Catrice O."/>
            <person name="Chaidir N."/>
            <person name="Claudel C."/>
            <person name="Donnadieu C."/>
            <person name="Faraut T."/>
            <person name="Fievet G."/>
            <person name="Helmstetter N."/>
            <person name="King M."/>
            <person name="Knapp S.J."/>
            <person name="Lai Z."/>
            <person name="Le Paslier M.C."/>
            <person name="Lippi Y."/>
            <person name="Lorenzon L."/>
            <person name="Mandel J.R."/>
            <person name="Marage G."/>
            <person name="Marchand G."/>
            <person name="Marquand E."/>
            <person name="Bret-Mestries E."/>
            <person name="Morien E."/>
            <person name="Nambeesan S."/>
            <person name="Nguyen T."/>
            <person name="Pegot-Espagnet P."/>
            <person name="Pouilly N."/>
            <person name="Raftis F."/>
            <person name="Sallet E."/>
            <person name="Schiex T."/>
            <person name="Thomas J."/>
            <person name="Vandecasteele C."/>
            <person name="Vares D."/>
            <person name="Vear F."/>
            <person name="Vautrin S."/>
            <person name="Crespi M."/>
            <person name="Mangin B."/>
            <person name="Burke J.M."/>
            <person name="Salse J."/>
            <person name="Munos S."/>
            <person name="Vincourt P."/>
            <person name="Rieseberg L.H."/>
            <person name="Langlade N.B."/>
        </authorList>
    </citation>
    <scope>NUCLEOTIDE SEQUENCE [LARGE SCALE GENOMIC DNA]</scope>
    <source>
        <strain evidence="3">cv. SF193</strain>
        <tissue evidence="1">Leaves</tissue>
    </source>
</reference>
<protein>
    <submittedName>
        <fullName evidence="2">Uncharacterized protein</fullName>
    </submittedName>
</protein>
<dbReference type="InParanoid" id="A0A251UKY5"/>
<sequence length="72" mass="8640">MNPVGFATPSQFLSTSAYHECILRQIRLLKARYHNELLKMHYHVRVLRIRVQLNHTIFHTIYQHIIPSFIKV</sequence>
<evidence type="ECO:0000313" key="3">
    <source>
        <dbReference type="Proteomes" id="UP000215914"/>
    </source>
</evidence>
<accession>A0A251UKY5</accession>
<keyword evidence="3" id="KW-1185">Reference proteome</keyword>
<organism evidence="2 3">
    <name type="scientific">Helianthus annuus</name>
    <name type="common">Common sunflower</name>
    <dbReference type="NCBI Taxonomy" id="4232"/>
    <lineage>
        <taxon>Eukaryota</taxon>
        <taxon>Viridiplantae</taxon>
        <taxon>Streptophyta</taxon>
        <taxon>Embryophyta</taxon>
        <taxon>Tracheophyta</taxon>
        <taxon>Spermatophyta</taxon>
        <taxon>Magnoliopsida</taxon>
        <taxon>eudicotyledons</taxon>
        <taxon>Gunneridae</taxon>
        <taxon>Pentapetalae</taxon>
        <taxon>asterids</taxon>
        <taxon>campanulids</taxon>
        <taxon>Asterales</taxon>
        <taxon>Asteraceae</taxon>
        <taxon>Asteroideae</taxon>
        <taxon>Heliantheae alliance</taxon>
        <taxon>Heliantheae</taxon>
        <taxon>Helianthus</taxon>
    </lineage>
</organism>